<dbReference type="InterPro" id="IPR052526">
    <property type="entry name" value="HTH-type_Bedaq_tolerance"/>
</dbReference>
<organism evidence="5 6">
    <name type="scientific">Paractinoplanes pyxinae</name>
    <dbReference type="NCBI Taxonomy" id="2997416"/>
    <lineage>
        <taxon>Bacteria</taxon>
        <taxon>Bacillati</taxon>
        <taxon>Actinomycetota</taxon>
        <taxon>Actinomycetes</taxon>
        <taxon>Micromonosporales</taxon>
        <taxon>Micromonosporaceae</taxon>
        <taxon>Paractinoplanes</taxon>
    </lineage>
</organism>
<keyword evidence="1" id="KW-0805">Transcription regulation</keyword>
<dbReference type="RefSeq" id="WP_267561894.1">
    <property type="nucleotide sequence ID" value="NZ_JAPNTZ010000002.1"/>
</dbReference>
<dbReference type="InterPro" id="IPR036388">
    <property type="entry name" value="WH-like_DNA-bd_sf"/>
</dbReference>
<evidence type="ECO:0000313" key="5">
    <source>
        <dbReference type="EMBL" id="MCY1137458.1"/>
    </source>
</evidence>
<dbReference type="Proteomes" id="UP001151002">
    <property type="component" value="Unassembled WGS sequence"/>
</dbReference>
<dbReference type="InterPro" id="IPR000835">
    <property type="entry name" value="HTH_MarR-typ"/>
</dbReference>
<evidence type="ECO:0000313" key="6">
    <source>
        <dbReference type="Proteomes" id="UP001151002"/>
    </source>
</evidence>
<dbReference type="PRINTS" id="PR00598">
    <property type="entry name" value="HTHMARR"/>
</dbReference>
<evidence type="ECO:0000256" key="1">
    <source>
        <dbReference type="ARBA" id="ARBA00023015"/>
    </source>
</evidence>
<keyword evidence="3" id="KW-0804">Transcription</keyword>
<reference evidence="5" key="1">
    <citation type="submission" date="2022-11" db="EMBL/GenBank/DDBJ databases">
        <authorList>
            <person name="Somphong A."/>
            <person name="Phongsopitanun W."/>
        </authorList>
    </citation>
    <scope>NUCLEOTIDE SEQUENCE</scope>
    <source>
        <strain evidence="5">Pm04-4</strain>
    </source>
</reference>
<evidence type="ECO:0000256" key="2">
    <source>
        <dbReference type="ARBA" id="ARBA00023125"/>
    </source>
</evidence>
<comment type="caution">
    <text evidence="5">The sequence shown here is derived from an EMBL/GenBank/DDBJ whole genome shotgun (WGS) entry which is preliminary data.</text>
</comment>
<proteinExistence type="predicted"/>
<dbReference type="Pfam" id="PF01047">
    <property type="entry name" value="MarR"/>
    <property type="match status" value="1"/>
</dbReference>
<keyword evidence="6" id="KW-1185">Reference proteome</keyword>
<name>A0ABT4AVR2_9ACTN</name>
<dbReference type="PROSITE" id="PS01117">
    <property type="entry name" value="HTH_MARR_1"/>
    <property type="match status" value="1"/>
</dbReference>
<dbReference type="PANTHER" id="PTHR39515:SF2">
    <property type="entry name" value="HTH-TYPE TRANSCRIPTIONAL REGULATOR RV0880"/>
    <property type="match status" value="1"/>
</dbReference>
<dbReference type="Gene3D" id="1.10.10.10">
    <property type="entry name" value="Winged helix-like DNA-binding domain superfamily/Winged helix DNA-binding domain"/>
    <property type="match status" value="1"/>
</dbReference>
<sequence>MEWPVVADHGLAGRESADELAKTVRESIQRLNRRIRQARPVGDLTFSQLSALTSLQLAGALTPRELADVERVQPPTMTKIVGKLEERGLVARTPHPTDGRQVILSATEQGQAVHAQFEKARNEWLASQLAALAPEDRETLAKASEILQKISRA</sequence>
<keyword evidence="2" id="KW-0238">DNA-binding</keyword>
<gene>
    <name evidence="5" type="ORF">OWR29_05560</name>
</gene>
<accession>A0ABT4AVR2</accession>
<dbReference type="SMART" id="SM00347">
    <property type="entry name" value="HTH_MARR"/>
    <property type="match status" value="1"/>
</dbReference>
<dbReference type="PROSITE" id="PS50995">
    <property type="entry name" value="HTH_MARR_2"/>
    <property type="match status" value="1"/>
</dbReference>
<dbReference type="SUPFAM" id="SSF46785">
    <property type="entry name" value="Winged helix' DNA-binding domain"/>
    <property type="match status" value="1"/>
</dbReference>
<feature type="domain" description="HTH marR-type" evidence="4">
    <location>
        <begin position="17"/>
        <end position="152"/>
    </location>
</feature>
<evidence type="ECO:0000259" key="4">
    <source>
        <dbReference type="PROSITE" id="PS50995"/>
    </source>
</evidence>
<dbReference type="InterPro" id="IPR023187">
    <property type="entry name" value="Tscrpt_reg_MarR-type_CS"/>
</dbReference>
<protein>
    <submittedName>
        <fullName evidence="5">MarR family transcriptional regulator</fullName>
    </submittedName>
</protein>
<dbReference type="InterPro" id="IPR036390">
    <property type="entry name" value="WH_DNA-bd_sf"/>
</dbReference>
<evidence type="ECO:0000256" key="3">
    <source>
        <dbReference type="ARBA" id="ARBA00023163"/>
    </source>
</evidence>
<dbReference type="PANTHER" id="PTHR39515">
    <property type="entry name" value="CONSERVED PROTEIN"/>
    <property type="match status" value="1"/>
</dbReference>
<dbReference type="EMBL" id="JAPNTZ010000002">
    <property type="protein sequence ID" value="MCY1137458.1"/>
    <property type="molecule type" value="Genomic_DNA"/>
</dbReference>